<evidence type="ECO:0000259" key="6">
    <source>
        <dbReference type="Pfam" id="PF03918"/>
    </source>
</evidence>
<evidence type="ECO:0000256" key="2">
    <source>
        <dbReference type="ARBA" id="ARBA00022617"/>
    </source>
</evidence>
<keyword evidence="5" id="KW-1133">Transmembrane helix</keyword>
<dbReference type="Gene3D" id="1.10.8.640">
    <property type="entry name" value="Cytochrome C biogenesis protein"/>
    <property type="match status" value="1"/>
</dbReference>
<dbReference type="Proteomes" id="UP000598467">
    <property type="component" value="Unassembled WGS sequence"/>
</dbReference>
<dbReference type="EMBL" id="JABFCZ010000003">
    <property type="protein sequence ID" value="MBD1545240.1"/>
    <property type="molecule type" value="Genomic_DNA"/>
</dbReference>
<evidence type="ECO:0000256" key="4">
    <source>
        <dbReference type="ARBA" id="ARBA00023004"/>
    </source>
</evidence>
<proteinExistence type="inferred from homology"/>
<comment type="function">
    <text evidence="5">Possible subunit of a heme lyase.</text>
</comment>
<dbReference type="Pfam" id="PF03918">
    <property type="entry name" value="CcmH"/>
    <property type="match status" value="1"/>
</dbReference>
<keyword evidence="5" id="KW-0732">Signal</keyword>
<evidence type="ECO:0000256" key="1">
    <source>
        <dbReference type="ARBA" id="ARBA00010342"/>
    </source>
</evidence>
<keyword evidence="3 5" id="KW-0479">Metal-binding</keyword>
<dbReference type="CDD" id="cd16378">
    <property type="entry name" value="CcmH_N"/>
    <property type="match status" value="1"/>
</dbReference>
<reference evidence="7" key="1">
    <citation type="submission" date="2020-05" db="EMBL/GenBank/DDBJ databases">
        <title>Identification of trans-AT polyketide cluster in two marine bacteria, producers of a novel glutaramide-containing polyketide sesbanimide D and analogs.</title>
        <authorList>
            <person name="Kacar D."/>
            <person name="Rodriguez P."/>
            <person name="Canedo L."/>
            <person name="Gonzalez E."/>
            <person name="Galan B."/>
            <person name="De La Calle F."/>
            <person name="Garcia J.L."/>
        </authorList>
    </citation>
    <scope>NUCLEOTIDE SEQUENCE</scope>
    <source>
        <strain evidence="7">PHM038</strain>
    </source>
</reference>
<feature type="transmembrane region" description="Helical" evidence="5">
    <location>
        <begin position="110"/>
        <end position="131"/>
    </location>
</feature>
<dbReference type="InterPro" id="IPR038297">
    <property type="entry name" value="CcmH/CycL/NrfF/Ccl2_sf"/>
</dbReference>
<comment type="caution">
    <text evidence="7">The sequence shown here is derived from an EMBL/GenBank/DDBJ whole genome shotgun (WGS) entry which is preliminary data.</text>
</comment>
<evidence type="ECO:0000313" key="7">
    <source>
        <dbReference type="EMBL" id="MBD1545240.1"/>
    </source>
</evidence>
<gene>
    <name evidence="7" type="ORF">HK439_03130</name>
</gene>
<feature type="domain" description="CcmH/CycL/Ccl2/NrfF N-terminal" evidence="6">
    <location>
        <begin position="15"/>
        <end position="158"/>
    </location>
</feature>
<keyword evidence="2 5" id="KW-0349">Heme</keyword>
<keyword evidence="5" id="KW-0472">Membrane</keyword>
<keyword evidence="5" id="KW-0812">Transmembrane</keyword>
<sequence>MSLRSLPTQVFAGLLLIVSFIGPALAVAPDEVLDDPALEARARALSAHLRCMVCQNQSIDDSDAPLAKDLRILLRERLVAGDTDEQVVDYLVDRYGEFVLLKPRFALHNLILWAAAPVALIAGLIGIFLAVRRRKAASGTLASQPLSEDEKARLDALLKDGSPDKV</sequence>
<evidence type="ECO:0000256" key="3">
    <source>
        <dbReference type="ARBA" id="ARBA00022723"/>
    </source>
</evidence>
<comment type="similarity">
    <text evidence="1 5">Belongs to the CcmH/CycL/Ccl2/NrfF family.</text>
</comment>
<dbReference type="RefSeq" id="WP_190289907.1">
    <property type="nucleotide sequence ID" value="NZ_JABFCZ010000003.1"/>
</dbReference>
<accession>A0A926NX33</accession>
<evidence type="ECO:0000256" key="5">
    <source>
        <dbReference type="RuleBase" id="RU364112"/>
    </source>
</evidence>
<keyword evidence="4 5" id="KW-0408">Iron</keyword>
<evidence type="ECO:0000313" key="8">
    <source>
        <dbReference type="Proteomes" id="UP000598467"/>
    </source>
</evidence>
<protein>
    <recommendedName>
        <fullName evidence="5">Cytochrome c-type biogenesis protein</fullName>
    </recommendedName>
</protein>
<dbReference type="PANTHER" id="PTHR47601:SF1">
    <property type="entry name" value="CYTOCHROME C-TYPE BIOGENESIS CCMH-LIKE MITOCHONDRIAL PROTEIN"/>
    <property type="match status" value="1"/>
</dbReference>
<dbReference type="InterPro" id="IPR005616">
    <property type="entry name" value="CcmH/CycL/Ccl2/NrfF_N"/>
</dbReference>
<dbReference type="GO" id="GO:0046872">
    <property type="term" value="F:metal ion binding"/>
    <property type="evidence" value="ECO:0007669"/>
    <property type="project" value="UniProtKB-KW"/>
</dbReference>
<dbReference type="AlphaFoldDB" id="A0A926NX33"/>
<name>A0A926NX33_9HYPH</name>
<dbReference type="PANTHER" id="PTHR47601">
    <property type="match status" value="1"/>
</dbReference>
<organism evidence="7 8">
    <name type="scientific">Roseibium aggregatum</name>
    <dbReference type="NCBI Taxonomy" id="187304"/>
    <lineage>
        <taxon>Bacteria</taxon>
        <taxon>Pseudomonadati</taxon>
        <taxon>Pseudomonadota</taxon>
        <taxon>Alphaproteobacteria</taxon>
        <taxon>Hyphomicrobiales</taxon>
        <taxon>Stappiaceae</taxon>
        <taxon>Roseibium</taxon>
    </lineage>
</organism>